<gene>
    <name evidence="2" type="ORF">JVT61DRAFT_15218</name>
</gene>
<evidence type="ECO:0000256" key="1">
    <source>
        <dbReference type="SAM" id="MobiDB-lite"/>
    </source>
</evidence>
<feature type="region of interest" description="Disordered" evidence="1">
    <location>
        <begin position="1"/>
        <end position="24"/>
    </location>
</feature>
<dbReference type="AlphaFoldDB" id="A0A8I3ABK1"/>
<protein>
    <recommendedName>
        <fullName evidence="4">F-box domain-containing protein</fullName>
    </recommendedName>
</protein>
<organism evidence="2 3">
    <name type="scientific">Boletus reticuloceps</name>
    <dbReference type="NCBI Taxonomy" id="495285"/>
    <lineage>
        <taxon>Eukaryota</taxon>
        <taxon>Fungi</taxon>
        <taxon>Dikarya</taxon>
        <taxon>Basidiomycota</taxon>
        <taxon>Agaricomycotina</taxon>
        <taxon>Agaricomycetes</taxon>
        <taxon>Agaricomycetidae</taxon>
        <taxon>Boletales</taxon>
        <taxon>Boletineae</taxon>
        <taxon>Boletaceae</taxon>
        <taxon>Boletoideae</taxon>
        <taxon>Boletus</taxon>
    </lineage>
</organism>
<dbReference type="InterPro" id="IPR036047">
    <property type="entry name" value="F-box-like_dom_sf"/>
</dbReference>
<dbReference type="SUPFAM" id="SSF81383">
    <property type="entry name" value="F-box domain"/>
    <property type="match status" value="1"/>
</dbReference>
<feature type="region of interest" description="Disordered" evidence="1">
    <location>
        <begin position="179"/>
        <end position="201"/>
    </location>
</feature>
<reference evidence="2" key="1">
    <citation type="submission" date="2021-03" db="EMBL/GenBank/DDBJ databases">
        <title>Evolutionary innovations through gain and loss of genes in the ectomycorrhizal Boletales.</title>
        <authorList>
            <person name="Wu G."/>
            <person name="Miyauchi S."/>
            <person name="Morin E."/>
            <person name="Yang Z.-L."/>
            <person name="Xu J."/>
            <person name="Martin F.M."/>
        </authorList>
    </citation>
    <scope>NUCLEOTIDE SEQUENCE</scope>
    <source>
        <strain evidence="2">BR01</strain>
    </source>
</reference>
<dbReference type="Proteomes" id="UP000683000">
    <property type="component" value="Unassembled WGS sequence"/>
</dbReference>
<feature type="compositionally biased region" description="Polar residues" evidence="1">
    <location>
        <begin position="13"/>
        <end position="24"/>
    </location>
</feature>
<dbReference type="OrthoDB" id="3220023at2759"/>
<name>A0A8I3ABK1_9AGAM</name>
<proteinExistence type="predicted"/>
<keyword evidence="3" id="KW-1185">Reference proteome</keyword>
<dbReference type="EMBL" id="JAGFBS010000009">
    <property type="protein sequence ID" value="KAG6377418.1"/>
    <property type="molecule type" value="Genomic_DNA"/>
</dbReference>
<evidence type="ECO:0008006" key="4">
    <source>
        <dbReference type="Google" id="ProtNLM"/>
    </source>
</evidence>
<evidence type="ECO:0000313" key="2">
    <source>
        <dbReference type="EMBL" id="KAG6377418.1"/>
    </source>
</evidence>
<sequence>MTMTKKRRRTLNHKANSSTTTPRDSLTSLPIEILAEILLCTCSPPTVLAVSRTCSFLYRSLALNPNASLSGAVSVKPAARCLFLNLETPGRRARRTMPPWCLVGASASESLINVTSETQGWLRQSFGAPPVESTRCFYPSRLGALIWPRGELLLRKSDWEAFQRDAKAYDNAEQALAEREQAVASTGPHPQPGRKMNSGVARQGKGSLKLWRTKNLAESEGWNLEDLVESQTYESLQRRKTFLLEKIEAKDVPPIRTVIETELLALQARHKRQEAEATYRGKLTEVKKIYERMRCGTLEVAHTGSSGSSDPLILPPLSVFCTLPSVRALKGSPDPNVLPPSSTSDTNDINSTLAISLVKADIHTWLIPVQKHLMALLGYPNGWQSASTRTLHPLKRITARFFCRRCGEGRVGRAYQREQCLDFKGVCSHVCVAAPRKSIEDGNGQERGGSKGKMLDWKVDMFEKNEKAIRVIKIILNYICMSEDTATVSAVVKVTGGSIRCMSCKGWIVMDFDTAASIPS</sequence>
<feature type="compositionally biased region" description="Basic residues" evidence="1">
    <location>
        <begin position="1"/>
        <end position="12"/>
    </location>
</feature>
<evidence type="ECO:0000313" key="3">
    <source>
        <dbReference type="Proteomes" id="UP000683000"/>
    </source>
</evidence>
<comment type="caution">
    <text evidence="2">The sequence shown here is derived from an EMBL/GenBank/DDBJ whole genome shotgun (WGS) entry which is preliminary data.</text>
</comment>
<accession>A0A8I3ABK1</accession>